<dbReference type="GO" id="GO:1901982">
    <property type="term" value="F:maltose binding"/>
    <property type="evidence" value="ECO:0007669"/>
    <property type="project" value="TreeGrafter"/>
</dbReference>
<dbReference type="PRINTS" id="PR00181">
    <property type="entry name" value="MALTOSEBP"/>
</dbReference>
<dbReference type="GO" id="GO:0055052">
    <property type="term" value="C:ATP-binding cassette (ABC) transporter complex, substrate-binding subunit-containing"/>
    <property type="evidence" value="ECO:0007669"/>
    <property type="project" value="TreeGrafter"/>
</dbReference>
<dbReference type="Pfam" id="PF13416">
    <property type="entry name" value="SBP_bac_8"/>
    <property type="match status" value="1"/>
</dbReference>
<keyword evidence="3" id="KW-0762">Sugar transport</keyword>
<organism evidence="6 7">
    <name type="scientific">Deinococcus arcticus</name>
    <dbReference type="NCBI Taxonomy" id="2136176"/>
    <lineage>
        <taxon>Bacteria</taxon>
        <taxon>Thermotogati</taxon>
        <taxon>Deinococcota</taxon>
        <taxon>Deinococci</taxon>
        <taxon>Deinococcales</taxon>
        <taxon>Deinococcaceae</taxon>
        <taxon>Deinococcus</taxon>
    </lineage>
</organism>
<accession>A0A2T3W9Z4</accession>
<dbReference type="InterPro" id="IPR006060">
    <property type="entry name" value="Maltose/Cyclodextrin-bd"/>
</dbReference>
<evidence type="ECO:0000256" key="5">
    <source>
        <dbReference type="SAM" id="SignalP"/>
    </source>
</evidence>
<keyword evidence="2" id="KW-0813">Transport</keyword>
<dbReference type="PANTHER" id="PTHR30061">
    <property type="entry name" value="MALTOSE-BINDING PERIPLASMIC PROTEIN"/>
    <property type="match status" value="1"/>
</dbReference>
<dbReference type="GO" id="GO:0042956">
    <property type="term" value="P:maltodextrin transmembrane transport"/>
    <property type="evidence" value="ECO:0007669"/>
    <property type="project" value="TreeGrafter"/>
</dbReference>
<dbReference type="SUPFAM" id="SSF53850">
    <property type="entry name" value="Periplasmic binding protein-like II"/>
    <property type="match status" value="1"/>
</dbReference>
<reference evidence="6 7" key="1">
    <citation type="submission" date="2018-03" db="EMBL/GenBank/DDBJ databases">
        <title>Draft genome of Deinococcus sp. OD32.</title>
        <authorList>
            <person name="Wang X.-P."/>
            <person name="Du Z.-J."/>
        </authorList>
    </citation>
    <scope>NUCLEOTIDE SEQUENCE [LARGE SCALE GENOMIC DNA]</scope>
    <source>
        <strain evidence="6 7">OD32</strain>
    </source>
</reference>
<name>A0A2T3W9Z4_9DEIO</name>
<dbReference type="RefSeq" id="WP_107137150.1">
    <property type="nucleotide sequence ID" value="NZ_PYSV01000004.1"/>
</dbReference>
<dbReference type="EMBL" id="PYSV01000004">
    <property type="protein sequence ID" value="PTA68731.1"/>
    <property type="molecule type" value="Genomic_DNA"/>
</dbReference>
<protein>
    <submittedName>
        <fullName evidence="6">Maltose ABC transporter substrate-binding protein</fullName>
    </submittedName>
</protein>
<evidence type="ECO:0000313" key="6">
    <source>
        <dbReference type="EMBL" id="PTA68731.1"/>
    </source>
</evidence>
<evidence type="ECO:0000313" key="7">
    <source>
        <dbReference type="Proteomes" id="UP000240317"/>
    </source>
</evidence>
<keyword evidence="7" id="KW-1185">Reference proteome</keyword>
<proteinExistence type="inferred from homology"/>
<feature type="signal peptide" evidence="5">
    <location>
        <begin position="1"/>
        <end position="18"/>
    </location>
</feature>
<dbReference type="CDD" id="cd13586">
    <property type="entry name" value="PBP2_Maltose_binding_like"/>
    <property type="match status" value="1"/>
</dbReference>
<evidence type="ECO:0000256" key="4">
    <source>
        <dbReference type="ARBA" id="ARBA00022729"/>
    </source>
</evidence>
<dbReference type="Proteomes" id="UP000240317">
    <property type="component" value="Unassembled WGS sequence"/>
</dbReference>
<dbReference type="PANTHER" id="PTHR30061:SF50">
    <property type="entry name" value="MALTOSE_MALTODEXTRIN-BINDING PERIPLASMIC PROTEIN"/>
    <property type="match status" value="1"/>
</dbReference>
<evidence type="ECO:0000256" key="3">
    <source>
        <dbReference type="ARBA" id="ARBA00022597"/>
    </source>
</evidence>
<keyword evidence="4 5" id="KW-0732">Signal</keyword>
<dbReference type="InterPro" id="IPR006059">
    <property type="entry name" value="SBP"/>
</dbReference>
<sequence length="394" mass="41957">MNRLLTLSLLALSTPASAATLTVWSHFTDTAEVAWLKAQTASYTRLSGNQVKIVNVPLDKMADQLIATAKKGKGPDLIVTLPQDRFGQLVTAGVLEPMDAYVARRGEFDRTTLTALTYRGKLYGLPMFAESVALVYNKKLVPVAPTSWNEFIRVAQKNTGGGKYGFLTDLSNAYMQYGLISAYGGYVFKNNSGTLDVGDIGLANAGAARALSLMNDLRFKYKLVPEGMTGDKAKAAFLKGDAAMIVTGPWDMGDIKKAGINYGITALPTPPGAPNPWSPFVGVQGIVMNAYSTNKAAAAEFARGMVTGVAQLSFNQAGGRIPVNVNVRRNLAANPIVNGFGRVITTGTPMPNVAEMGQVWTPWSEAIAEGVKKPGANASALLTKAVQTMKKNIK</sequence>
<evidence type="ECO:0000256" key="1">
    <source>
        <dbReference type="ARBA" id="ARBA00008520"/>
    </source>
</evidence>
<feature type="chain" id="PRO_5015462056" evidence="5">
    <location>
        <begin position="19"/>
        <end position="394"/>
    </location>
</feature>
<dbReference type="OrthoDB" id="9766758at2"/>
<gene>
    <name evidence="6" type="ORF">C8263_05660</name>
</gene>
<dbReference type="AlphaFoldDB" id="A0A2T3W9Z4"/>
<comment type="caution">
    <text evidence="6">The sequence shown here is derived from an EMBL/GenBank/DDBJ whole genome shotgun (WGS) entry which is preliminary data.</text>
</comment>
<dbReference type="Gene3D" id="3.40.190.10">
    <property type="entry name" value="Periplasmic binding protein-like II"/>
    <property type="match status" value="2"/>
</dbReference>
<dbReference type="GO" id="GO:0015768">
    <property type="term" value="P:maltose transport"/>
    <property type="evidence" value="ECO:0007669"/>
    <property type="project" value="TreeGrafter"/>
</dbReference>
<dbReference type="GO" id="GO:0015144">
    <property type="term" value="F:carbohydrate transmembrane transporter activity"/>
    <property type="evidence" value="ECO:0007669"/>
    <property type="project" value="InterPro"/>
</dbReference>
<evidence type="ECO:0000256" key="2">
    <source>
        <dbReference type="ARBA" id="ARBA00022448"/>
    </source>
</evidence>
<comment type="similarity">
    <text evidence="1">Belongs to the bacterial solute-binding protein 1 family.</text>
</comment>